<dbReference type="GO" id="GO:0016887">
    <property type="term" value="F:ATP hydrolysis activity"/>
    <property type="evidence" value="ECO:0007669"/>
    <property type="project" value="InterPro"/>
</dbReference>
<dbReference type="PROSITE" id="PS50929">
    <property type="entry name" value="ABC_TM1F"/>
    <property type="match status" value="1"/>
</dbReference>
<dbReference type="PANTHER" id="PTHR43394:SF17">
    <property type="entry name" value="MITOCHONDRIAL POTASSIUM CHANNEL ATP-BINDING SUBUNIT"/>
    <property type="match status" value="1"/>
</dbReference>
<evidence type="ECO:0000256" key="8">
    <source>
        <dbReference type="ARBA" id="ARBA00022840"/>
    </source>
</evidence>
<dbReference type="InterPro" id="IPR039421">
    <property type="entry name" value="Type_1_exporter"/>
</dbReference>
<evidence type="ECO:0000256" key="6">
    <source>
        <dbReference type="ARBA" id="ARBA00022741"/>
    </source>
</evidence>
<evidence type="ECO:0000256" key="10">
    <source>
        <dbReference type="ARBA" id="ARBA00022958"/>
    </source>
</evidence>
<dbReference type="GO" id="GO:0005743">
    <property type="term" value="C:mitochondrial inner membrane"/>
    <property type="evidence" value="ECO:0007669"/>
    <property type="project" value="UniProtKB-SubCell"/>
</dbReference>
<keyword evidence="4" id="KW-0633">Potassium transport</keyword>
<name>A0AAD9ULI2_RIDPI</name>
<evidence type="ECO:0000256" key="18">
    <source>
        <dbReference type="SAM" id="MobiDB-lite"/>
    </source>
</evidence>
<evidence type="ECO:0000256" key="19">
    <source>
        <dbReference type="SAM" id="Phobius"/>
    </source>
</evidence>
<evidence type="ECO:0000313" key="23">
    <source>
        <dbReference type="Proteomes" id="UP001209878"/>
    </source>
</evidence>
<evidence type="ECO:0000256" key="13">
    <source>
        <dbReference type="ARBA" id="ARBA00023128"/>
    </source>
</evidence>
<proteinExistence type="inferred from homology"/>
<dbReference type="FunFam" id="3.40.50.300:FF:000604">
    <property type="entry name" value="ABC transporter B family member 28"/>
    <property type="match status" value="1"/>
</dbReference>
<comment type="subcellular location">
    <subcellularLocation>
        <location evidence="1">Mitochondrion inner membrane</location>
        <topology evidence="1">Multi-pass membrane protein</topology>
    </subcellularLocation>
</comment>
<dbReference type="GO" id="GO:0015421">
    <property type="term" value="F:ABC-type oligopeptide transporter activity"/>
    <property type="evidence" value="ECO:0007669"/>
    <property type="project" value="TreeGrafter"/>
</dbReference>
<dbReference type="InterPro" id="IPR011527">
    <property type="entry name" value="ABC1_TM_dom"/>
</dbReference>
<dbReference type="InterPro" id="IPR027417">
    <property type="entry name" value="P-loop_NTPase"/>
</dbReference>
<accession>A0AAD9ULI2</accession>
<evidence type="ECO:0000256" key="9">
    <source>
        <dbReference type="ARBA" id="ARBA00022946"/>
    </source>
</evidence>
<keyword evidence="9" id="KW-0809">Transit peptide</keyword>
<keyword evidence="13" id="KW-0496">Mitochondrion</keyword>
<keyword evidence="12" id="KW-0406">Ion transport</keyword>
<dbReference type="FunFam" id="1.20.1560.10:FF:000016">
    <property type="entry name" value="ATP-binding cassette sub-family B member 8, mitochondrial"/>
    <property type="match status" value="1"/>
</dbReference>
<keyword evidence="14 19" id="KW-0472">Membrane</keyword>
<keyword evidence="7" id="KW-0999">Mitochondrion inner membrane</keyword>
<feature type="compositionally biased region" description="Polar residues" evidence="18">
    <location>
        <begin position="589"/>
        <end position="602"/>
    </location>
</feature>
<evidence type="ECO:0000259" key="21">
    <source>
        <dbReference type="PROSITE" id="PS50929"/>
    </source>
</evidence>
<evidence type="ECO:0000256" key="11">
    <source>
        <dbReference type="ARBA" id="ARBA00022989"/>
    </source>
</evidence>
<dbReference type="InterPro" id="IPR003439">
    <property type="entry name" value="ABC_transporter-like_ATP-bd"/>
</dbReference>
<evidence type="ECO:0000256" key="15">
    <source>
        <dbReference type="ARBA" id="ARBA00040439"/>
    </source>
</evidence>
<keyword evidence="23" id="KW-1185">Reference proteome</keyword>
<sequence>MGCHGMGLFGLQAHCEYSRASSSRLIDEVNGAKTKDPVFPWIEFLKLLMPDVWYLLGAVVTALAVAVVNIDIPLLLGELVNVISKYTSDTTGNFTDEIREPALKLFYMSVIQGVLSACYISLLSAVGERTAARMRTKLFESIISQDVEFFDTHKTGELVNRLTSDVQDFKSSFKLCISQGLRSMTQVAGSAMVLFKLSPKLTGLMIVILPIIIVAGTLIGAVLRSISSKAQAQVARSTAVADEALGNVRTVRAFAMEPKEIELYSQEVAQSSTLNQTLGVGIGVFQGLSNVALNGIVLGTLYVGGMLMARDELRPGDLMSFMVASQTIQRSLAQMSLLFGQVVRGISAGARVFEYIGVQPKMTLSGGKQIPFHSLVGNIEFRNVNFCYPTRPNQTVLKNFSLQIPGGTMVALVGLSGNGKSTVAALLDRLYDVDSGHILLDGHDIKTLDPSWLRGKAIGFISQEPVLFATSVRENIRYGRPEATDHEVEEAAKLANAHDFISSFPDGYNTVLGERGVTVSGGQKQRIAIARALIKKPSILILDEATSTIREAHNIAVVSKGEIVEMGSHIQLKTRKGAYWDLIKKQESEGSSPNEEPATGTSKPYRFFKQG</sequence>
<keyword evidence="5 19" id="KW-0812">Transmembrane</keyword>
<dbReference type="SUPFAM" id="SSF90123">
    <property type="entry name" value="ABC transporter transmembrane region"/>
    <property type="match status" value="1"/>
</dbReference>
<keyword evidence="3" id="KW-0813">Transport</keyword>
<keyword evidence="6" id="KW-0547">Nucleotide-binding</keyword>
<feature type="domain" description="ABC transmembrane type-1" evidence="21">
    <location>
        <begin position="56"/>
        <end position="344"/>
    </location>
</feature>
<gene>
    <name evidence="22" type="ORF">NP493_8g05061</name>
</gene>
<dbReference type="Gene3D" id="1.20.1560.10">
    <property type="entry name" value="ABC transporter type 1, transmembrane domain"/>
    <property type="match status" value="1"/>
</dbReference>
<dbReference type="EMBL" id="JAODUO010000008">
    <property type="protein sequence ID" value="KAK2193690.1"/>
    <property type="molecule type" value="Genomic_DNA"/>
</dbReference>
<evidence type="ECO:0000256" key="4">
    <source>
        <dbReference type="ARBA" id="ARBA00022538"/>
    </source>
</evidence>
<evidence type="ECO:0000256" key="17">
    <source>
        <dbReference type="ARBA" id="ARBA00042968"/>
    </source>
</evidence>
<dbReference type="GO" id="GO:0005524">
    <property type="term" value="F:ATP binding"/>
    <property type="evidence" value="ECO:0007669"/>
    <property type="project" value="UniProtKB-KW"/>
</dbReference>
<dbReference type="AlphaFoldDB" id="A0AAD9ULI2"/>
<feature type="transmembrane region" description="Helical" evidence="19">
    <location>
        <begin position="52"/>
        <end position="76"/>
    </location>
</feature>
<evidence type="ECO:0000256" key="5">
    <source>
        <dbReference type="ARBA" id="ARBA00022692"/>
    </source>
</evidence>
<comment type="caution">
    <text evidence="22">The sequence shown here is derived from an EMBL/GenBank/DDBJ whole genome shotgun (WGS) entry which is preliminary data.</text>
</comment>
<keyword evidence="8" id="KW-0067">ATP-binding</keyword>
<evidence type="ECO:0000259" key="20">
    <source>
        <dbReference type="PROSITE" id="PS50893"/>
    </source>
</evidence>
<organism evidence="22 23">
    <name type="scientific">Ridgeia piscesae</name>
    <name type="common">Tubeworm</name>
    <dbReference type="NCBI Taxonomy" id="27915"/>
    <lineage>
        <taxon>Eukaryota</taxon>
        <taxon>Metazoa</taxon>
        <taxon>Spiralia</taxon>
        <taxon>Lophotrochozoa</taxon>
        <taxon>Annelida</taxon>
        <taxon>Polychaeta</taxon>
        <taxon>Sedentaria</taxon>
        <taxon>Canalipalpata</taxon>
        <taxon>Sabellida</taxon>
        <taxon>Siboglinidae</taxon>
        <taxon>Ridgeia</taxon>
    </lineage>
</organism>
<dbReference type="GO" id="GO:0006813">
    <property type="term" value="P:potassium ion transport"/>
    <property type="evidence" value="ECO:0007669"/>
    <property type="project" value="UniProtKB-KW"/>
</dbReference>
<keyword evidence="10" id="KW-0630">Potassium</keyword>
<dbReference type="CDD" id="cd18574">
    <property type="entry name" value="ABC_6TM_ABCB8_like"/>
    <property type="match status" value="1"/>
</dbReference>
<evidence type="ECO:0000256" key="3">
    <source>
        <dbReference type="ARBA" id="ARBA00022448"/>
    </source>
</evidence>
<evidence type="ECO:0000256" key="14">
    <source>
        <dbReference type="ARBA" id="ARBA00023136"/>
    </source>
</evidence>
<dbReference type="SMART" id="SM00382">
    <property type="entry name" value="AAA"/>
    <property type="match status" value="1"/>
</dbReference>
<feature type="transmembrane region" description="Helical" evidence="19">
    <location>
        <begin position="105"/>
        <end position="127"/>
    </location>
</feature>
<evidence type="ECO:0000256" key="2">
    <source>
        <dbReference type="ARBA" id="ARBA00007577"/>
    </source>
</evidence>
<dbReference type="SUPFAM" id="SSF52540">
    <property type="entry name" value="P-loop containing nucleoside triphosphate hydrolases"/>
    <property type="match status" value="1"/>
</dbReference>
<feature type="region of interest" description="Disordered" evidence="18">
    <location>
        <begin position="585"/>
        <end position="611"/>
    </location>
</feature>
<dbReference type="GO" id="GO:0090374">
    <property type="term" value="P:oligopeptide export from mitochondrion"/>
    <property type="evidence" value="ECO:0007669"/>
    <property type="project" value="TreeGrafter"/>
</dbReference>
<dbReference type="InterPro" id="IPR017871">
    <property type="entry name" value="ABC_transporter-like_CS"/>
</dbReference>
<evidence type="ECO:0000256" key="12">
    <source>
        <dbReference type="ARBA" id="ARBA00023065"/>
    </source>
</evidence>
<evidence type="ECO:0000256" key="7">
    <source>
        <dbReference type="ARBA" id="ARBA00022792"/>
    </source>
</evidence>
<feature type="transmembrane region" description="Helical" evidence="19">
    <location>
        <begin position="201"/>
        <end position="223"/>
    </location>
</feature>
<feature type="domain" description="ABC transporter" evidence="20">
    <location>
        <begin position="379"/>
        <end position="610"/>
    </location>
</feature>
<evidence type="ECO:0000256" key="16">
    <source>
        <dbReference type="ARBA" id="ARBA00041416"/>
    </source>
</evidence>
<dbReference type="PANTHER" id="PTHR43394">
    <property type="entry name" value="ATP-DEPENDENT PERMEASE MDL1, MITOCHONDRIAL"/>
    <property type="match status" value="1"/>
</dbReference>
<dbReference type="InterPro" id="IPR036640">
    <property type="entry name" value="ABC1_TM_sf"/>
</dbReference>
<dbReference type="Pfam" id="PF00664">
    <property type="entry name" value="ABC_membrane"/>
    <property type="match status" value="1"/>
</dbReference>
<keyword evidence="11 19" id="KW-1133">Transmembrane helix</keyword>
<dbReference type="Pfam" id="PF00005">
    <property type="entry name" value="ABC_tran"/>
    <property type="match status" value="1"/>
</dbReference>
<dbReference type="InterPro" id="IPR003593">
    <property type="entry name" value="AAA+_ATPase"/>
</dbReference>
<protein>
    <recommendedName>
        <fullName evidence="15">Mitochondrial potassium channel ATP-binding subunit</fullName>
    </recommendedName>
    <alternativeName>
        <fullName evidence="17">ATP-binding cassette sub-family B member 8, mitochondrial</fullName>
    </alternativeName>
    <alternativeName>
        <fullName evidence="16">Mitochondrial sulfonylurea-receptor</fullName>
    </alternativeName>
</protein>
<evidence type="ECO:0000313" key="22">
    <source>
        <dbReference type="EMBL" id="KAK2193690.1"/>
    </source>
</evidence>
<comment type="similarity">
    <text evidence="2">Belongs to the ABC transporter superfamily. ABCB family. Multidrug resistance exporter (TC 3.A.1.201) subfamily.</text>
</comment>
<dbReference type="PROSITE" id="PS00211">
    <property type="entry name" value="ABC_TRANSPORTER_1"/>
    <property type="match status" value="1"/>
</dbReference>
<dbReference type="Gene3D" id="3.40.50.300">
    <property type="entry name" value="P-loop containing nucleotide triphosphate hydrolases"/>
    <property type="match status" value="2"/>
</dbReference>
<dbReference type="PROSITE" id="PS50893">
    <property type="entry name" value="ABC_TRANSPORTER_2"/>
    <property type="match status" value="1"/>
</dbReference>
<evidence type="ECO:0000256" key="1">
    <source>
        <dbReference type="ARBA" id="ARBA00004448"/>
    </source>
</evidence>
<reference evidence="22" key="1">
    <citation type="journal article" date="2023" name="Mol. Biol. Evol.">
        <title>Third-Generation Sequencing Reveals the Adaptive Role of the Epigenome in Three Deep-Sea Polychaetes.</title>
        <authorList>
            <person name="Perez M."/>
            <person name="Aroh O."/>
            <person name="Sun Y."/>
            <person name="Lan Y."/>
            <person name="Juniper S.K."/>
            <person name="Young C.R."/>
            <person name="Angers B."/>
            <person name="Qian P.Y."/>
        </authorList>
    </citation>
    <scope>NUCLEOTIDE SEQUENCE</scope>
    <source>
        <strain evidence="22">R07B-5</strain>
    </source>
</reference>
<dbReference type="Proteomes" id="UP001209878">
    <property type="component" value="Unassembled WGS sequence"/>
</dbReference>